<feature type="coiled-coil region" evidence="1">
    <location>
        <begin position="60"/>
        <end position="87"/>
    </location>
</feature>
<proteinExistence type="predicted"/>
<gene>
    <name evidence="2" type="ORF">HF526_32810</name>
</gene>
<reference evidence="2 3" key="1">
    <citation type="submission" date="2020-04" db="EMBL/GenBank/DDBJ databases">
        <authorList>
            <person name="Klaysubun C."/>
            <person name="Duangmal K."/>
            <person name="Lipun K."/>
        </authorList>
    </citation>
    <scope>NUCLEOTIDE SEQUENCE [LARGE SCALE GENOMIC DNA]</scope>
    <source>
        <strain evidence="2 3">K10HN5</strain>
    </source>
</reference>
<name>A0ABX1SKD5_9PSEU</name>
<organism evidence="2 3">
    <name type="scientific">Pseudonocardia acidicola</name>
    <dbReference type="NCBI Taxonomy" id="2724939"/>
    <lineage>
        <taxon>Bacteria</taxon>
        <taxon>Bacillati</taxon>
        <taxon>Actinomycetota</taxon>
        <taxon>Actinomycetes</taxon>
        <taxon>Pseudonocardiales</taxon>
        <taxon>Pseudonocardiaceae</taxon>
        <taxon>Pseudonocardia</taxon>
    </lineage>
</organism>
<protein>
    <recommendedName>
        <fullName evidence="4">Transposase</fullName>
    </recommendedName>
</protein>
<accession>A0ABX1SKD5</accession>
<evidence type="ECO:0000313" key="2">
    <source>
        <dbReference type="EMBL" id="NMI02041.1"/>
    </source>
</evidence>
<dbReference type="Proteomes" id="UP000820669">
    <property type="component" value="Unassembled WGS sequence"/>
</dbReference>
<dbReference type="EMBL" id="JAAXLA010000116">
    <property type="protein sequence ID" value="NMI02041.1"/>
    <property type="molecule type" value="Genomic_DNA"/>
</dbReference>
<evidence type="ECO:0000313" key="3">
    <source>
        <dbReference type="Proteomes" id="UP000820669"/>
    </source>
</evidence>
<evidence type="ECO:0008006" key="4">
    <source>
        <dbReference type="Google" id="ProtNLM"/>
    </source>
</evidence>
<sequence>MASSKPETRDLRLQAVGLYFLTLPRPDLRALAEEFGISYDSVWRAVRKGEAILDGRVVGLPSEDEELRRLRAENARLKDKVQALSSTLRVYLAAESEPPEPPSG</sequence>
<dbReference type="RefSeq" id="WP_169385547.1">
    <property type="nucleotide sequence ID" value="NZ_JAAXLA010000116.1"/>
</dbReference>
<keyword evidence="3" id="KW-1185">Reference proteome</keyword>
<keyword evidence="1" id="KW-0175">Coiled coil</keyword>
<comment type="caution">
    <text evidence="2">The sequence shown here is derived from an EMBL/GenBank/DDBJ whole genome shotgun (WGS) entry which is preliminary data.</text>
</comment>
<evidence type="ECO:0000256" key="1">
    <source>
        <dbReference type="SAM" id="Coils"/>
    </source>
</evidence>